<dbReference type="EC" id="2.3.1.225" evidence="11"/>
<evidence type="ECO:0000256" key="10">
    <source>
        <dbReference type="ARBA" id="ARBA00048048"/>
    </source>
</evidence>
<evidence type="ECO:0000256" key="3">
    <source>
        <dbReference type="ARBA" id="ARBA00022692"/>
    </source>
</evidence>
<feature type="compositionally biased region" description="Basic and acidic residues" evidence="12">
    <location>
        <begin position="63"/>
        <end position="72"/>
    </location>
</feature>
<feature type="region of interest" description="Disordered" evidence="12">
    <location>
        <begin position="1"/>
        <end position="118"/>
    </location>
</feature>
<feature type="transmembrane region" description="Helical" evidence="11">
    <location>
        <begin position="571"/>
        <end position="592"/>
    </location>
</feature>
<keyword evidence="6" id="KW-0564">Palmitate</keyword>
<reference evidence="14 15" key="1">
    <citation type="journal article" date="2015" name="Genome Biol. Evol.">
        <title>Phylogenomic analyses indicate that early fungi evolved digesting cell walls of algal ancestors of land plants.</title>
        <authorList>
            <person name="Chang Y."/>
            <person name="Wang S."/>
            <person name="Sekimoto S."/>
            <person name="Aerts A.L."/>
            <person name="Choi C."/>
            <person name="Clum A."/>
            <person name="LaButti K.M."/>
            <person name="Lindquist E.A."/>
            <person name="Yee Ngan C."/>
            <person name="Ohm R.A."/>
            <person name="Salamov A.A."/>
            <person name="Grigoriev I.V."/>
            <person name="Spatafora J.W."/>
            <person name="Berbee M.L."/>
        </authorList>
    </citation>
    <scope>NUCLEOTIDE SEQUENCE [LARGE SCALE GENOMIC DNA]</scope>
    <source>
        <strain evidence="14 15">NRRL 1564</strain>
    </source>
</reference>
<dbReference type="EMBL" id="KZ303488">
    <property type="protein sequence ID" value="PIA18804.1"/>
    <property type="molecule type" value="Genomic_DNA"/>
</dbReference>
<keyword evidence="3 11" id="KW-0812">Transmembrane</keyword>
<feature type="region of interest" description="Disordered" evidence="12">
    <location>
        <begin position="363"/>
        <end position="409"/>
    </location>
</feature>
<dbReference type="STRING" id="763665.A0A2G5BIE7"/>
<proteinExistence type="inferred from homology"/>
<dbReference type="GO" id="GO:0019706">
    <property type="term" value="F:protein-cysteine S-palmitoyltransferase activity"/>
    <property type="evidence" value="ECO:0007669"/>
    <property type="project" value="UniProtKB-EC"/>
</dbReference>
<dbReference type="Proteomes" id="UP000242474">
    <property type="component" value="Unassembled WGS sequence"/>
</dbReference>
<accession>A0A2G5BIE7</accession>
<dbReference type="InterPro" id="IPR039859">
    <property type="entry name" value="PFA4/ZDH16/20/ERF2-like"/>
</dbReference>
<evidence type="ECO:0000256" key="12">
    <source>
        <dbReference type="SAM" id="MobiDB-lite"/>
    </source>
</evidence>
<evidence type="ECO:0000313" key="15">
    <source>
        <dbReference type="Proteomes" id="UP000242474"/>
    </source>
</evidence>
<keyword evidence="8 11" id="KW-0012">Acyltransferase</keyword>
<evidence type="ECO:0000256" key="4">
    <source>
        <dbReference type="ARBA" id="ARBA00022989"/>
    </source>
</evidence>
<protein>
    <recommendedName>
        <fullName evidence="11">Palmitoyltransferase</fullName>
        <ecNumber evidence="11">2.3.1.225</ecNumber>
    </recommendedName>
</protein>
<evidence type="ECO:0000256" key="7">
    <source>
        <dbReference type="ARBA" id="ARBA00023288"/>
    </source>
</evidence>
<dbReference type="PANTHER" id="PTHR22883">
    <property type="entry name" value="ZINC FINGER DHHC DOMAIN CONTAINING PROTEIN"/>
    <property type="match status" value="1"/>
</dbReference>
<comment type="domain">
    <text evidence="11">The DHHC domain is required for palmitoyltransferase activity.</text>
</comment>
<organism evidence="14 15">
    <name type="scientific">Coemansia reversa (strain ATCC 12441 / NRRL 1564)</name>
    <dbReference type="NCBI Taxonomy" id="763665"/>
    <lineage>
        <taxon>Eukaryota</taxon>
        <taxon>Fungi</taxon>
        <taxon>Fungi incertae sedis</taxon>
        <taxon>Zoopagomycota</taxon>
        <taxon>Kickxellomycotina</taxon>
        <taxon>Kickxellomycetes</taxon>
        <taxon>Kickxellales</taxon>
        <taxon>Kickxellaceae</taxon>
        <taxon>Coemansia</taxon>
    </lineage>
</organism>
<feature type="transmembrane region" description="Helical" evidence="11">
    <location>
        <begin position="306"/>
        <end position="327"/>
    </location>
</feature>
<evidence type="ECO:0000256" key="9">
    <source>
        <dbReference type="ARBA" id="ARBA00023463"/>
    </source>
</evidence>
<comment type="similarity">
    <text evidence="9">Belongs to the DHHC palmitoyltransferase family. ERF2/ZDHHC9 subfamily.</text>
</comment>
<keyword evidence="5 11" id="KW-0472">Membrane</keyword>
<dbReference type="Pfam" id="PF01529">
    <property type="entry name" value="DHHC"/>
    <property type="match status" value="1"/>
</dbReference>
<evidence type="ECO:0000256" key="5">
    <source>
        <dbReference type="ARBA" id="ARBA00023136"/>
    </source>
</evidence>
<comment type="catalytic activity">
    <reaction evidence="10 11">
        <text>L-cysteinyl-[protein] + hexadecanoyl-CoA = S-hexadecanoyl-L-cysteinyl-[protein] + CoA</text>
        <dbReference type="Rhea" id="RHEA:36683"/>
        <dbReference type="Rhea" id="RHEA-COMP:10131"/>
        <dbReference type="Rhea" id="RHEA-COMP:11032"/>
        <dbReference type="ChEBI" id="CHEBI:29950"/>
        <dbReference type="ChEBI" id="CHEBI:57287"/>
        <dbReference type="ChEBI" id="CHEBI:57379"/>
        <dbReference type="ChEBI" id="CHEBI:74151"/>
        <dbReference type="EC" id="2.3.1.225"/>
    </reaction>
</comment>
<dbReference type="GO" id="GO:0005783">
    <property type="term" value="C:endoplasmic reticulum"/>
    <property type="evidence" value="ECO:0007669"/>
    <property type="project" value="TreeGrafter"/>
</dbReference>
<dbReference type="GO" id="GO:0005794">
    <property type="term" value="C:Golgi apparatus"/>
    <property type="evidence" value="ECO:0007669"/>
    <property type="project" value="TreeGrafter"/>
</dbReference>
<dbReference type="InterPro" id="IPR001594">
    <property type="entry name" value="Palmitoyltrfase_DHHC"/>
</dbReference>
<dbReference type="AlphaFoldDB" id="A0A2G5BIE7"/>
<dbReference type="OrthoDB" id="9909019at2759"/>
<evidence type="ECO:0000259" key="13">
    <source>
        <dbReference type="Pfam" id="PF01529"/>
    </source>
</evidence>
<gene>
    <name evidence="14" type="ORF">COEREDRAFT_79372</name>
</gene>
<feature type="domain" description="Palmitoyltransferase DHHC" evidence="13">
    <location>
        <begin position="477"/>
        <end position="607"/>
    </location>
</feature>
<keyword evidence="4 11" id="KW-1133">Transmembrane helix</keyword>
<evidence type="ECO:0000313" key="14">
    <source>
        <dbReference type="EMBL" id="PIA18804.1"/>
    </source>
</evidence>
<evidence type="ECO:0000256" key="8">
    <source>
        <dbReference type="ARBA" id="ARBA00023315"/>
    </source>
</evidence>
<evidence type="ECO:0000256" key="2">
    <source>
        <dbReference type="ARBA" id="ARBA00022679"/>
    </source>
</evidence>
<feature type="transmembrane region" description="Helical" evidence="11">
    <location>
        <begin position="522"/>
        <end position="547"/>
    </location>
</feature>
<evidence type="ECO:0000256" key="1">
    <source>
        <dbReference type="ARBA" id="ARBA00004127"/>
    </source>
</evidence>
<feature type="compositionally biased region" description="Basic and acidic residues" evidence="12">
    <location>
        <begin position="388"/>
        <end position="399"/>
    </location>
</feature>
<evidence type="ECO:0000256" key="6">
    <source>
        <dbReference type="ARBA" id="ARBA00023139"/>
    </source>
</evidence>
<keyword evidence="7" id="KW-0449">Lipoprotein</keyword>
<comment type="subcellular location">
    <subcellularLocation>
        <location evidence="1">Endomembrane system</location>
        <topology evidence="1">Multi-pass membrane protein</topology>
    </subcellularLocation>
</comment>
<feature type="transmembrane region" description="Helical" evidence="11">
    <location>
        <begin position="275"/>
        <end position="300"/>
    </location>
</feature>
<dbReference type="GO" id="GO:0006612">
    <property type="term" value="P:protein targeting to membrane"/>
    <property type="evidence" value="ECO:0007669"/>
    <property type="project" value="TreeGrafter"/>
</dbReference>
<dbReference type="PANTHER" id="PTHR22883:SF43">
    <property type="entry name" value="PALMITOYLTRANSFERASE APP"/>
    <property type="match status" value="1"/>
</dbReference>
<evidence type="ECO:0000256" key="11">
    <source>
        <dbReference type="RuleBase" id="RU079119"/>
    </source>
</evidence>
<dbReference type="PROSITE" id="PS50216">
    <property type="entry name" value="DHHC"/>
    <property type="match status" value="1"/>
</dbReference>
<feature type="compositionally biased region" description="Low complexity" evidence="12">
    <location>
        <begin position="1"/>
        <end position="16"/>
    </location>
</feature>
<keyword evidence="2 11" id="KW-0808">Transferase</keyword>
<sequence>MTRATQPPLTPPAAAQDIYRPTIVQLSPARSDVPSPELSSTEQIRYTPRTLIEAAKKAMGRPHSQEQGRDTVSKPSTAASGDKRPDTAQYNEEPPPVPHMPLAQKLGDGQRRYISSYPPLNESFPKLTLHSPQLPPALPWSSDQGSSSAAPFALADKQPAKKSDDMKRSSIQFLGPQRQMLMRMSMNEDVPVVAVSQERSSIGGETATPNHPQQPVFQAPKPVGIYEPVDDKTYEKHPSRFTSDRMRRKVPIYKLYDHFNWHPLRGRLLTGNRPLPFIMALAMIIAPIVVFAIFVCPYMWSEIHIVTVILFIYFAALTISSMLMTSFSDPGIIPRNLDALAPPDNYAIDVRAQHHALGAAALSHSDQPAGSAQGRPRCSSDTTAAESDCTRRSKDEKGTHSSGAKPHVFCRDRRPPLRYYNKLPPPWVQFALPGDADSPLSVYDPPLPGGRAPESGSHFMYPPSTKVVKVKGVDVRLKYCDTCRIYRPPRASHCRICDNCVEALDHHCLWLGNDVGRRNYRYFYSFLFSVVLLALYMIAFSLVRLILPLHRPEDSYDYQKSFGTSVKHHPVVLALLIYVFLNVTMVGSLFTYHTLLISRNMTTHEMIGARHADRGDTGGSKRLRGPFIFDMDSPYSKGSCLGNWATGLCHPILPTSIKWGTRVDPEGIEEMIPLAHPA</sequence>
<keyword evidence="15" id="KW-1185">Reference proteome</keyword>
<name>A0A2G5BIE7_COERN</name>